<dbReference type="AlphaFoldDB" id="A0A9P5XF76"/>
<dbReference type="GO" id="GO:0008270">
    <property type="term" value="F:zinc ion binding"/>
    <property type="evidence" value="ECO:0007669"/>
    <property type="project" value="UniProtKB-KW"/>
</dbReference>
<dbReference type="Pfam" id="PF16900">
    <property type="entry name" value="REPA_OB_2"/>
    <property type="match status" value="1"/>
</dbReference>
<dbReference type="SUPFAM" id="SSF50249">
    <property type="entry name" value="Nucleic acid-binding proteins"/>
    <property type="match status" value="2"/>
</dbReference>
<evidence type="ECO:0000313" key="11">
    <source>
        <dbReference type="EMBL" id="KAF9450273.1"/>
    </source>
</evidence>
<proteinExistence type="inferred from homology"/>
<accession>A0A9P5XF76</accession>
<evidence type="ECO:0000256" key="5">
    <source>
        <dbReference type="ARBA" id="ARBA00022723"/>
    </source>
</evidence>
<dbReference type="GO" id="GO:0007004">
    <property type="term" value="P:telomere maintenance via telomerase"/>
    <property type="evidence" value="ECO:0007669"/>
    <property type="project" value="UniProtKB-ARBA"/>
</dbReference>
<keyword evidence="7" id="KW-0862">Zinc</keyword>
<evidence type="ECO:0000313" key="12">
    <source>
        <dbReference type="Proteomes" id="UP000807342"/>
    </source>
</evidence>
<keyword evidence="4" id="KW-0235">DNA replication</keyword>
<comment type="similarity">
    <text evidence="2">Belongs to the replication factor A protein 1 family.</text>
</comment>
<evidence type="ECO:0000256" key="7">
    <source>
        <dbReference type="ARBA" id="ARBA00022833"/>
    </source>
</evidence>
<dbReference type="GO" id="GO:0003677">
    <property type="term" value="F:DNA binding"/>
    <property type="evidence" value="ECO:0007669"/>
    <property type="project" value="UniProtKB-KW"/>
</dbReference>
<dbReference type="GO" id="GO:0000781">
    <property type="term" value="C:chromosome, telomeric region"/>
    <property type="evidence" value="ECO:0007669"/>
    <property type="project" value="UniProtKB-ARBA"/>
</dbReference>
<comment type="subcellular location">
    <subcellularLocation>
        <location evidence="1">Nucleus</location>
    </subcellularLocation>
</comment>
<dbReference type="EMBL" id="MU151109">
    <property type="protein sequence ID" value="KAF9450273.1"/>
    <property type="molecule type" value="Genomic_DNA"/>
</dbReference>
<evidence type="ECO:0000256" key="6">
    <source>
        <dbReference type="ARBA" id="ARBA00022771"/>
    </source>
</evidence>
<gene>
    <name evidence="11" type="ORF">P691DRAFT_774078</name>
</gene>
<evidence type="ECO:0000256" key="4">
    <source>
        <dbReference type="ARBA" id="ARBA00022705"/>
    </source>
</evidence>
<dbReference type="Gene3D" id="2.40.50.140">
    <property type="entry name" value="Nucleic acid-binding proteins"/>
    <property type="match status" value="2"/>
</dbReference>
<evidence type="ECO:0000259" key="10">
    <source>
        <dbReference type="Pfam" id="PF16900"/>
    </source>
</evidence>
<organism evidence="11 12">
    <name type="scientific">Macrolepiota fuliginosa MF-IS2</name>
    <dbReference type="NCBI Taxonomy" id="1400762"/>
    <lineage>
        <taxon>Eukaryota</taxon>
        <taxon>Fungi</taxon>
        <taxon>Dikarya</taxon>
        <taxon>Basidiomycota</taxon>
        <taxon>Agaricomycotina</taxon>
        <taxon>Agaricomycetes</taxon>
        <taxon>Agaricomycetidae</taxon>
        <taxon>Agaricales</taxon>
        <taxon>Agaricineae</taxon>
        <taxon>Agaricaceae</taxon>
        <taxon>Macrolepiota</taxon>
    </lineage>
</organism>
<keyword evidence="12" id="KW-1185">Reference proteome</keyword>
<evidence type="ECO:0000256" key="8">
    <source>
        <dbReference type="ARBA" id="ARBA00023125"/>
    </source>
</evidence>
<evidence type="ECO:0000256" key="3">
    <source>
        <dbReference type="ARBA" id="ARBA00017351"/>
    </source>
</evidence>
<sequence length="382" mass="43083">MPTTMLTTDPLTPGGISTLAALSYEPEETQVTVQVQEELSCSWHCAISDGTHWLPAVWGNWTTHFTIDGHKIVCPLSGPPMIMRIIEAGFHRGLGIVFIHAVVFVAGCEDVIGHAKKLPIEIDPHRHYPIAKLQHHWKCEPSLWPIRALVTYKSKLDEEMSHGGSPPFFMLHLLDETGEIRAHADNQIARELYDRFEEGKVYWISNANVAYNRYCPFYNLSHAYKIVFTRMTQIEECHETINIPALKFDFVPLSQLRTAPEDSIWDIIAVVIRIGPLETTKNSKTHCQLFKRSITIADKDETISATLWANRAEEFSISIGTAVAFRHVKVANDRDGAGPALTVLSTSTVHVEPQMEEATALRQWYATTLSSTKKRKRQNDDA</sequence>
<dbReference type="InterPro" id="IPR031657">
    <property type="entry name" value="REPA_OB_2"/>
</dbReference>
<dbReference type="Proteomes" id="UP000807342">
    <property type="component" value="Unassembled WGS sequence"/>
</dbReference>
<protein>
    <recommendedName>
        <fullName evidence="3">Replication factor A protein 1</fullName>
    </recommendedName>
</protein>
<dbReference type="PANTHER" id="PTHR47165:SF4">
    <property type="entry name" value="OS03G0429900 PROTEIN"/>
    <property type="match status" value="1"/>
</dbReference>
<reference evidence="11" key="1">
    <citation type="submission" date="2020-11" db="EMBL/GenBank/DDBJ databases">
        <authorList>
            <consortium name="DOE Joint Genome Institute"/>
            <person name="Ahrendt S."/>
            <person name="Riley R."/>
            <person name="Andreopoulos W."/>
            <person name="Labutti K."/>
            <person name="Pangilinan J."/>
            <person name="Ruiz-Duenas F.J."/>
            <person name="Barrasa J.M."/>
            <person name="Sanchez-Garcia M."/>
            <person name="Camarero S."/>
            <person name="Miyauchi S."/>
            <person name="Serrano A."/>
            <person name="Linde D."/>
            <person name="Babiker R."/>
            <person name="Drula E."/>
            <person name="Ayuso-Fernandez I."/>
            <person name="Pacheco R."/>
            <person name="Padilla G."/>
            <person name="Ferreira P."/>
            <person name="Barriuso J."/>
            <person name="Kellner H."/>
            <person name="Castanera R."/>
            <person name="Alfaro M."/>
            <person name="Ramirez L."/>
            <person name="Pisabarro A.G."/>
            <person name="Kuo A."/>
            <person name="Tritt A."/>
            <person name="Lipzen A."/>
            <person name="He G."/>
            <person name="Yan M."/>
            <person name="Ng V."/>
            <person name="Cullen D."/>
            <person name="Martin F."/>
            <person name="Rosso M.-N."/>
            <person name="Henrissat B."/>
            <person name="Hibbett D."/>
            <person name="Martinez A.T."/>
            <person name="Grigoriev I.V."/>
        </authorList>
    </citation>
    <scope>NUCLEOTIDE SEQUENCE</scope>
    <source>
        <strain evidence="11">MF-IS2</strain>
    </source>
</reference>
<keyword evidence="9" id="KW-0539">Nucleus</keyword>
<keyword evidence="8" id="KW-0238">DNA-binding</keyword>
<keyword evidence="5" id="KW-0479">Metal-binding</keyword>
<dbReference type="GO" id="GO:0006260">
    <property type="term" value="P:DNA replication"/>
    <property type="evidence" value="ECO:0007669"/>
    <property type="project" value="UniProtKB-KW"/>
</dbReference>
<evidence type="ECO:0000256" key="2">
    <source>
        <dbReference type="ARBA" id="ARBA00005690"/>
    </source>
</evidence>
<dbReference type="PANTHER" id="PTHR47165">
    <property type="entry name" value="OS03G0429900 PROTEIN"/>
    <property type="match status" value="1"/>
</dbReference>
<dbReference type="FunFam" id="2.40.50.140:FF:000064">
    <property type="entry name" value="Replication protein A subunit"/>
    <property type="match status" value="1"/>
</dbReference>
<dbReference type="FunFam" id="2.40.50.140:FF:000041">
    <property type="entry name" value="Replication protein A subunit"/>
    <property type="match status" value="1"/>
</dbReference>
<comment type="caution">
    <text evidence="11">The sequence shown here is derived from an EMBL/GenBank/DDBJ whole genome shotgun (WGS) entry which is preliminary data.</text>
</comment>
<dbReference type="InterPro" id="IPR012340">
    <property type="entry name" value="NA-bd_OB-fold"/>
</dbReference>
<dbReference type="GO" id="GO:0005662">
    <property type="term" value="C:DNA replication factor A complex"/>
    <property type="evidence" value="ECO:0007669"/>
    <property type="project" value="UniProtKB-ARBA"/>
</dbReference>
<feature type="domain" description="Replication protein A OB" evidence="10">
    <location>
        <begin position="253"/>
        <end position="351"/>
    </location>
</feature>
<evidence type="ECO:0000256" key="1">
    <source>
        <dbReference type="ARBA" id="ARBA00004123"/>
    </source>
</evidence>
<dbReference type="OrthoDB" id="3068792at2759"/>
<dbReference type="CDD" id="cd04475">
    <property type="entry name" value="RPA1_DBD_B"/>
    <property type="match status" value="1"/>
</dbReference>
<keyword evidence="6" id="KW-0863">Zinc-finger</keyword>
<evidence type="ECO:0000256" key="9">
    <source>
        <dbReference type="ARBA" id="ARBA00023242"/>
    </source>
</evidence>
<name>A0A9P5XF76_9AGAR</name>